<name>A0A518AXX0_9BACT</name>
<dbReference type="KEGG" id="knv:Pan216_04090"/>
<proteinExistence type="predicted"/>
<dbReference type="Proteomes" id="UP000317093">
    <property type="component" value="Chromosome"/>
</dbReference>
<dbReference type="EMBL" id="CP036279">
    <property type="protein sequence ID" value="QDU59579.1"/>
    <property type="molecule type" value="Genomic_DNA"/>
</dbReference>
<keyword evidence="2" id="KW-1185">Reference proteome</keyword>
<dbReference type="RefSeq" id="WP_145254075.1">
    <property type="nucleotide sequence ID" value="NZ_CP036279.1"/>
</dbReference>
<evidence type="ECO:0008006" key="3">
    <source>
        <dbReference type="Google" id="ProtNLM"/>
    </source>
</evidence>
<dbReference type="AlphaFoldDB" id="A0A518AXX0"/>
<evidence type="ECO:0000313" key="2">
    <source>
        <dbReference type="Proteomes" id="UP000317093"/>
    </source>
</evidence>
<protein>
    <recommendedName>
        <fullName evidence="3">DUF1257 domain-containing protein</fullName>
    </recommendedName>
</protein>
<reference evidence="1 2" key="1">
    <citation type="submission" date="2019-02" db="EMBL/GenBank/DDBJ databases">
        <title>Deep-cultivation of Planctomycetes and their phenomic and genomic characterization uncovers novel biology.</title>
        <authorList>
            <person name="Wiegand S."/>
            <person name="Jogler M."/>
            <person name="Boedeker C."/>
            <person name="Pinto D."/>
            <person name="Vollmers J."/>
            <person name="Rivas-Marin E."/>
            <person name="Kohn T."/>
            <person name="Peeters S.H."/>
            <person name="Heuer A."/>
            <person name="Rast P."/>
            <person name="Oberbeckmann S."/>
            <person name="Bunk B."/>
            <person name="Jeske O."/>
            <person name="Meyerdierks A."/>
            <person name="Storesund J.E."/>
            <person name="Kallscheuer N."/>
            <person name="Luecker S."/>
            <person name="Lage O.M."/>
            <person name="Pohl T."/>
            <person name="Merkel B.J."/>
            <person name="Hornburger P."/>
            <person name="Mueller R.-W."/>
            <person name="Bruemmer F."/>
            <person name="Labrenz M."/>
            <person name="Spormann A.M."/>
            <person name="Op den Camp H."/>
            <person name="Overmann J."/>
            <person name="Amann R."/>
            <person name="Jetten M.S.M."/>
            <person name="Mascher T."/>
            <person name="Medema M.H."/>
            <person name="Devos D.P."/>
            <person name="Kaster A.-K."/>
            <person name="Ovreas L."/>
            <person name="Rohde M."/>
            <person name="Galperin M.Y."/>
            <person name="Jogler C."/>
        </authorList>
    </citation>
    <scope>NUCLEOTIDE SEQUENCE [LARGE SCALE GENOMIC DNA]</scope>
    <source>
        <strain evidence="1 2">Pan216</strain>
    </source>
</reference>
<dbReference type="OrthoDB" id="274993at2"/>
<accession>A0A518AXX0</accession>
<sequence length="122" mass="13145">MSHIVEIETEVRDAVAACAACRRLGLPEPVQGSFELFGGLVEGLGIQLDGWQYPVVCDLASGQVRFDNFGGRWGDQTQLDRFLQAYAIEKATIEARKKGHSVTEQVLANGAVKLTVRLGGAA</sequence>
<gene>
    <name evidence="1" type="ORF">Pan216_04090</name>
</gene>
<evidence type="ECO:0000313" key="1">
    <source>
        <dbReference type="EMBL" id="QDU59579.1"/>
    </source>
</evidence>
<organism evidence="1 2">
    <name type="scientific">Kolteria novifilia</name>
    <dbReference type="NCBI Taxonomy" id="2527975"/>
    <lineage>
        <taxon>Bacteria</taxon>
        <taxon>Pseudomonadati</taxon>
        <taxon>Planctomycetota</taxon>
        <taxon>Planctomycetia</taxon>
        <taxon>Kolteriales</taxon>
        <taxon>Kolteriaceae</taxon>
        <taxon>Kolteria</taxon>
    </lineage>
</organism>